<dbReference type="RefSeq" id="WP_378972979.1">
    <property type="nucleotide sequence ID" value="NZ_JBHTBJ010000022.1"/>
</dbReference>
<evidence type="ECO:0000313" key="5">
    <source>
        <dbReference type="Proteomes" id="UP001596548"/>
    </source>
</evidence>
<dbReference type="EC" id="3.-.-.-" evidence="4"/>
<evidence type="ECO:0000259" key="3">
    <source>
        <dbReference type="Pfam" id="PF00144"/>
    </source>
</evidence>
<dbReference type="GO" id="GO:0016787">
    <property type="term" value="F:hydrolase activity"/>
    <property type="evidence" value="ECO:0007669"/>
    <property type="project" value="UniProtKB-KW"/>
</dbReference>
<dbReference type="EMBL" id="JBHTBJ010000022">
    <property type="protein sequence ID" value="MFC7277416.1"/>
    <property type="molecule type" value="Genomic_DNA"/>
</dbReference>
<feature type="signal peptide" evidence="2">
    <location>
        <begin position="1"/>
        <end position="28"/>
    </location>
</feature>
<protein>
    <submittedName>
        <fullName evidence="4">Serine hydrolase domain-containing protein</fullName>
        <ecNumber evidence="4">3.-.-.-</ecNumber>
    </submittedName>
</protein>
<dbReference type="Gene3D" id="3.40.710.10">
    <property type="entry name" value="DD-peptidase/beta-lactamase superfamily"/>
    <property type="match status" value="1"/>
</dbReference>
<accession>A0ABW2HX44</accession>
<dbReference type="PANTHER" id="PTHR43283:SF11">
    <property type="entry name" value="BETA-LACTAMASE-RELATED DOMAIN-CONTAINING PROTEIN"/>
    <property type="match status" value="1"/>
</dbReference>
<dbReference type="PROSITE" id="PS51257">
    <property type="entry name" value="PROKAR_LIPOPROTEIN"/>
    <property type="match status" value="1"/>
</dbReference>
<gene>
    <name evidence="4" type="ORF">ACFQS1_25770</name>
</gene>
<dbReference type="InterPro" id="IPR012338">
    <property type="entry name" value="Beta-lactam/transpept-like"/>
</dbReference>
<evidence type="ECO:0000313" key="4">
    <source>
        <dbReference type="EMBL" id="MFC7277416.1"/>
    </source>
</evidence>
<dbReference type="Pfam" id="PF00144">
    <property type="entry name" value="Beta-lactamase"/>
    <property type="match status" value="1"/>
</dbReference>
<dbReference type="PROSITE" id="PS51318">
    <property type="entry name" value="TAT"/>
    <property type="match status" value="1"/>
</dbReference>
<dbReference type="SUPFAM" id="SSF56601">
    <property type="entry name" value="beta-lactamase/transpeptidase-like"/>
    <property type="match status" value="1"/>
</dbReference>
<comment type="caution">
    <text evidence="4">The sequence shown here is derived from an EMBL/GenBank/DDBJ whole genome shotgun (WGS) entry which is preliminary data.</text>
</comment>
<dbReference type="InterPro" id="IPR050789">
    <property type="entry name" value="Diverse_Enzym_Activities"/>
</dbReference>
<dbReference type="InterPro" id="IPR006311">
    <property type="entry name" value="TAT_signal"/>
</dbReference>
<keyword evidence="1 4" id="KW-0378">Hydrolase</keyword>
<dbReference type="InterPro" id="IPR001466">
    <property type="entry name" value="Beta-lactam-related"/>
</dbReference>
<sequence length="438" mass="45837">MTLPRRAVLGTGIAATAALLTGCGRSSASPATWAEPVATATPLPDRSGVARAAQSSQAPVAAASAAPDKVTAILTKYLKPTKDNPKHPGYAGAVALVSQDGRTQLTTAVGHALRYGAGPVDLPASKRVAMRTNAIFDLASLTKVYTAVLTLQLVDQGKVALDAPVQRYLPEFTGAGQEKITIAMLLAHTSALPVGAKVTGMPGNTARWRSVLSTPLVKGGVPGTTFRYSSVGLMVLGRLVEKLTGKSLDKALRDHVTTPLGLKDTGFQPLKWVSDKRRLVATDARTSRGLLRGTVHDDVCNILGGVAGHAGVFSTAQDVAVIGQMLLDGGTYRGKRILSSATVKKMLTNVNNGKPAIDAERPGRSADHGLGVEMNQPWFMGKLASATAFGHTGFTGTSLLVVPARRQVIVLLTNRAHPNWSWSDPDVHRVAVHNAIAG</sequence>
<proteinExistence type="predicted"/>
<organism evidence="4 5">
    <name type="scientific">Paractinoplanes rhizophilus</name>
    <dbReference type="NCBI Taxonomy" id="1416877"/>
    <lineage>
        <taxon>Bacteria</taxon>
        <taxon>Bacillati</taxon>
        <taxon>Actinomycetota</taxon>
        <taxon>Actinomycetes</taxon>
        <taxon>Micromonosporales</taxon>
        <taxon>Micromonosporaceae</taxon>
        <taxon>Paractinoplanes</taxon>
    </lineage>
</organism>
<keyword evidence="5" id="KW-1185">Reference proteome</keyword>
<name>A0ABW2HX44_9ACTN</name>
<dbReference type="Proteomes" id="UP001596548">
    <property type="component" value="Unassembled WGS sequence"/>
</dbReference>
<dbReference type="PANTHER" id="PTHR43283">
    <property type="entry name" value="BETA-LACTAMASE-RELATED"/>
    <property type="match status" value="1"/>
</dbReference>
<feature type="domain" description="Beta-lactamase-related" evidence="3">
    <location>
        <begin position="87"/>
        <end position="423"/>
    </location>
</feature>
<reference evidence="5" key="1">
    <citation type="journal article" date="2019" name="Int. J. Syst. Evol. Microbiol.">
        <title>The Global Catalogue of Microorganisms (GCM) 10K type strain sequencing project: providing services to taxonomists for standard genome sequencing and annotation.</title>
        <authorList>
            <consortium name="The Broad Institute Genomics Platform"/>
            <consortium name="The Broad Institute Genome Sequencing Center for Infectious Disease"/>
            <person name="Wu L."/>
            <person name="Ma J."/>
        </authorList>
    </citation>
    <scope>NUCLEOTIDE SEQUENCE [LARGE SCALE GENOMIC DNA]</scope>
    <source>
        <strain evidence="5">XZYJT-10</strain>
    </source>
</reference>
<feature type="chain" id="PRO_5046872325" evidence="2">
    <location>
        <begin position="29"/>
        <end position="438"/>
    </location>
</feature>
<evidence type="ECO:0000256" key="2">
    <source>
        <dbReference type="SAM" id="SignalP"/>
    </source>
</evidence>
<keyword evidence="2" id="KW-0732">Signal</keyword>
<evidence type="ECO:0000256" key="1">
    <source>
        <dbReference type="ARBA" id="ARBA00022801"/>
    </source>
</evidence>